<feature type="signal peptide" evidence="1">
    <location>
        <begin position="1"/>
        <end position="23"/>
    </location>
</feature>
<evidence type="ECO:0000256" key="1">
    <source>
        <dbReference type="SAM" id="SignalP"/>
    </source>
</evidence>
<dbReference type="PANTHER" id="PTHR43283">
    <property type="entry name" value="BETA-LACTAMASE-RELATED"/>
    <property type="match status" value="1"/>
</dbReference>
<feature type="domain" description="Beta-lactamase-related" evidence="2">
    <location>
        <begin position="118"/>
        <end position="414"/>
    </location>
</feature>
<dbReference type="OrthoDB" id="9814204at2"/>
<dbReference type="Proteomes" id="UP000295724">
    <property type="component" value="Unassembled WGS sequence"/>
</dbReference>
<sequence>MILNINHKPIVAIALLSSLSSFAQQSNNPATEATADQVQHGFWKNPNLKYTATEWPVDDDDLKFWDVPKLEKAFIDTALTDRNDGLVIGKLGVDGGDKDMIVKLAQEIADGQHDEIDSLLITHKGKLVFESYYSWGRANLTHPQASATKTYTGLALGRAIQLGYLTMADLDKPVVSFLKELDPTKLVAGAEKITLHNALTRRTGIRISEEQREEFEKNPDQVKGQRLVLTILGQSEPITSENLNSFSYGAYSTELVMQVIDAVVPGSAEDFIKNELLGKMGITTYRWLPGPSGLPAAGWKSSLTSRAMVKLGTLAINKGKWDGEQLIPEAFITKSTNRIITTGDYKVYGGGKDISNQGYGYLWWTADMKVGDKSYLSASAQGGGGQFIILIEKLDLMVVVTSHERHPSTLQLTAERILPAFIKDEFPALEGPYLGQKPPG</sequence>
<reference evidence="3 4" key="1">
    <citation type="submission" date="2019-03" db="EMBL/GenBank/DDBJ databases">
        <title>Genomic Encyclopedia of Type Strains, Phase IV (KMG-IV): sequencing the most valuable type-strain genomes for metagenomic binning, comparative biology and taxonomic classification.</title>
        <authorList>
            <person name="Goeker M."/>
        </authorList>
    </citation>
    <scope>NUCLEOTIDE SEQUENCE [LARGE SCALE GENOMIC DNA]</scope>
    <source>
        <strain evidence="3 4">DSM 25488</strain>
    </source>
</reference>
<proteinExistence type="predicted"/>
<protein>
    <submittedName>
        <fullName evidence="3">CubicO group peptidase (Beta-lactamase class C family)</fullName>
    </submittedName>
</protein>
<dbReference type="RefSeq" id="WP_099018520.1">
    <property type="nucleotide sequence ID" value="NZ_NIHB01000001.1"/>
</dbReference>
<keyword evidence="4" id="KW-1185">Reference proteome</keyword>
<keyword evidence="1" id="KW-0732">Signal</keyword>
<dbReference type="InterPro" id="IPR012338">
    <property type="entry name" value="Beta-lactam/transpept-like"/>
</dbReference>
<dbReference type="Pfam" id="PF00144">
    <property type="entry name" value="Beta-lactamase"/>
    <property type="match status" value="1"/>
</dbReference>
<organism evidence="3 4">
    <name type="scientific">Marinicella litoralis</name>
    <dbReference type="NCBI Taxonomy" id="644220"/>
    <lineage>
        <taxon>Bacteria</taxon>
        <taxon>Pseudomonadati</taxon>
        <taxon>Pseudomonadota</taxon>
        <taxon>Gammaproteobacteria</taxon>
        <taxon>Lysobacterales</taxon>
        <taxon>Marinicellaceae</taxon>
        <taxon>Marinicella</taxon>
    </lineage>
</organism>
<dbReference type="InterPro" id="IPR050789">
    <property type="entry name" value="Diverse_Enzym_Activities"/>
</dbReference>
<comment type="caution">
    <text evidence="3">The sequence shown here is derived from an EMBL/GenBank/DDBJ whole genome shotgun (WGS) entry which is preliminary data.</text>
</comment>
<dbReference type="SUPFAM" id="SSF56601">
    <property type="entry name" value="beta-lactamase/transpeptidase-like"/>
    <property type="match status" value="1"/>
</dbReference>
<name>A0A4R6XR24_9GAMM</name>
<evidence type="ECO:0000259" key="2">
    <source>
        <dbReference type="Pfam" id="PF00144"/>
    </source>
</evidence>
<gene>
    <name evidence="3" type="ORF">C8D91_1667</name>
</gene>
<dbReference type="Gene3D" id="3.40.710.10">
    <property type="entry name" value="DD-peptidase/beta-lactamase superfamily"/>
    <property type="match status" value="1"/>
</dbReference>
<feature type="chain" id="PRO_5020941983" evidence="1">
    <location>
        <begin position="24"/>
        <end position="440"/>
    </location>
</feature>
<dbReference type="EMBL" id="SNZB01000003">
    <property type="protein sequence ID" value="TDR20690.1"/>
    <property type="molecule type" value="Genomic_DNA"/>
</dbReference>
<dbReference type="AlphaFoldDB" id="A0A4R6XR24"/>
<dbReference type="InterPro" id="IPR001466">
    <property type="entry name" value="Beta-lactam-related"/>
</dbReference>
<accession>A0A4R6XR24</accession>
<evidence type="ECO:0000313" key="4">
    <source>
        <dbReference type="Proteomes" id="UP000295724"/>
    </source>
</evidence>
<evidence type="ECO:0000313" key="3">
    <source>
        <dbReference type="EMBL" id="TDR20690.1"/>
    </source>
</evidence>
<dbReference type="PANTHER" id="PTHR43283:SF7">
    <property type="entry name" value="BETA-LACTAMASE-RELATED DOMAIN-CONTAINING PROTEIN"/>
    <property type="match status" value="1"/>
</dbReference>